<dbReference type="STRING" id="1524460.IX84_14310"/>
<dbReference type="PANTHER" id="PTHR46268">
    <property type="entry name" value="STRESS RESPONSE PROTEIN NHAX"/>
    <property type="match status" value="1"/>
</dbReference>
<feature type="domain" description="UspA" evidence="2">
    <location>
        <begin position="153"/>
        <end position="295"/>
    </location>
</feature>
<name>A0A098S7S4_9BACT</name>
<protein>
    <recommendedName>
        <fullName evidence="2">UspA domain-containing protein</fullName>
    </recommendedName>
</protein>
<sequence>MLAFKRALVALDLSEMDLQLLQFLAQHYQALGIQKLYALHIMPDFTEPSHPDLDFQKRFAPESPVDERVELAIKARVEEVFGEAPGLDIDIEVREGKPYEKLLHWTKIKEADLLVMGKKRLSEGSGITAKRVARNVHAAVLLVPDGAGAEIANLVVPNDFSENAARALHAALALSRAMKGQPVHSLHIVDLPPGHYYNRSSPDRGYLGMLMESARLAAGKFRDAQGIADDDIVDVFQENNRNNLAAHIIRYAADQQDSLLVMGAKGHTPFETFLFGSVTERLAQSIEGQPLLIVR</sequence>
<dbReference type="Pfam" id="PF00582">
    <property type="entry name" value="Usp"/>
    <property type="match status" value="2"/>
</dbReference>
<dbReference type="CDD" id="cd00293">
    <property type="entry name" value="USP-like"/>
    <property type="match status" value="2"/>
</dbReference>
<reference evidence="3 4" key="1">
    <citation type="journal article" date="2014" name="Int. J. Syst. Evol. Microbiol.">
        <title>Phaeodactylibacter xiamenensis gen. nov., sp. nov., a member of the family Saprospiraceae isolated from the marine alga Phaeodactylum tricornutum.</title>
        <authorList>
            <person name="Chen Z.Jr."/>
            <person name="Lei X."/>
            <person name="Lai Q."/>
            <person name="Li Y."/>
            <person name="Zhang B."/>
            <person name="Zhang J."/>
            <person name="Zhang H."/>
            <person name="Yang L."/>
            <person name="Zheng W."/>
            <person name="Tian Y."/>
            <person name="Yu Z."/>
            <person name="Xu H.Jr."/>
            <person name="Zheng T."/>
        </authorList>
    </citation>
    <scope>NUCLEOTIDE SEQUENCE [LARGE SCALE GENOMIC DNA]</scope>
    <source>
        <strain evidence="3 4">KD52</strain>
    </source>
</reference>
<keyword evidence="4" id="KW-1185">Reference proteome</keyword>
<proteinExistence type="inferred from homology"/>
<dbReference type="EMBL" id="JPOS01000034">
    <property type="protein sequence ID" value="KGE87698.1"/>
    <property type="molecule type" value="Genomic_DNA"/>
</dbReference>
<gene>
    <name evidence="3" type="ORF">IX84_14310</name>
</gene>
<feature type="domain" description="UspA" evidence="2">
    <location>
        <begin position="4"/>
        <end position="144"/>
    </location>
</feature>
<dbReference type="SUPFAM" id="SSF52402">
    <property type="entry name" value="Adenine nucleotide alpha hydrolases-like"/>
    <property type="match status" value="2"/>
</dbReference>
<dbReference type="PRINTS" id="PR01438">
    <property type="entry name" value="UNVRSLSTRESS"/>
</dbReference>
<comment type="caution">
    <text evidence="3">The sequence shown here is derived from an EMBL/GenBank/DDBJ whole genome shotgun (WGS) entry which is preliminary data.</text>
</comment>
<dbReference type="Gene3D" id="3.40.50.12370">
    <property type="match status" value="2"/>
</dbReference>
<evidence type="ECO:0000313" key="4">
    <source>
        <dbReference type="Proteomes" id="UP000029736"/>
    </source>
</evidence>
<comment type="similarity">
    <text evidence="1">Belongs to the universal stress protein A family.</text>
</comment>
<accession>A0A098S7S4</accession>
<dbReference type="PANTHER" id="PTHR46268:SF6">
    <property type="entry name" value="UNIVERSAL STRESS PROTEIN UP12"/>
    <property type="match status" value="1"/>
</dbReference>
<evidence type="ECO:0000256" key="1">
    <source>
        <dbReference type="ARBA" id="ARBA00008791"/>
    </source>
</evidence>
<dbReference type="InterPro" id="IPR006016">
    <property type="entry name" value="UspA"/>
</dbReference>
<organism evidence="3 4">
    <name type="scientific">Phaeodactylibacter xiamenensis</name>
    <dbReference type="NCBI Taxonomy" id="1524460"/>
    <lineage>
        <taxon>Bacteria</taxon>
        <taxon>Pseudomonadati</taxon>
        <taxon>Bacteroidota</taxon>
        <taxon>Saprospiria</taxon>
        <taxon>Saprospirales</taxon>
        <taxon>Haliscomenobacteraceae</taxon>
        <taxon>Phaeodactylibacter</taxon>
    </lineage>
</organism>
<dbReference type="InterPro" id="IPR006015">
    <property type="entry name" value="Universal_stress_UspA"/>
</dbReference>
<dbReference type="Proteomes" id="UP000029736">
    <property type="component" value="Unassembled WGS sequence"/>
</dbReference>
<evidence type="ECO:0000313" key="3">
    <source>
        <dbReference type="EMBL" id="KGE87698.1"/>
    </source>
</evidence>
<dbReference type="AlphaFoldDB" id="A0A098S7S4"/>
<evidence type="ECO:0000259" key="2">
    <source>
        <dbReference type="Pfam" id="PF00582"/>
    </source>
</evidence>
<dbReference type="RefSeq" id="WP_044221584.1">
    <property type="nucleotide sequence ID" value="NZ_CAKZLC010000543.1"/>
</dbReference>
<dbReference type="OrthoDB" id="1522996at2"/>